<proteinExistence type="inferred from homology"/>
<dbReference type="PANTHER" id="PTHR30349">
    <property type="entry name" value="PHAGE INTEGRASE-RELATED"/>
    <property type="match status" value="1"/>
</dbReference>
<keyword evidence="2" id="KW-0238">DNA-binding</keyword>
<dbReference type="GO" id="GO:0015074">
    <property type="term" value="P:DNA integration"/>
    <property type="evidence" value="ECO:0007669"/>
    <property type="project" value="InterPro"/>
</dbReference>
<dbReference type="Gene3D" id="1.10.443.10">
    <property type="entry name" value="Intergrase catalytic core"/>
    <property type="match status" value="1"/>
</dbReference>
<gene>
    <name evidence="5" type="ORF">FYJ85_11905</name>
</gene>
<dbReference type="GO" id="GO:0003677">
    <property type="term" value="F:DNA binding"/>
    <property type="evidence" value="ECO:0007669"/>
    <property type="project" value="UniProtKB-KW"/>
</dbReference>
<dbReference type="InterPro" id="IPR050090">
    <property type="entry name" value="Tyrosine_recombinase_XerCD"/>
</dbReference>
<organism evidence="5 6">
    <name type="scientific">Victivallis lenta</name>
    <dbReference type="NCBI Taxonomy" id="2606640"/>
    <lineage>
        <taxon>Bacteria</taxon>
        <taxon>Pseudomonadati</taxon>
        <taxon>Lentisphaerota</taxon>
        <taxon>Lentisphaeria</taxon>
        <taxon>Victivallales</taxon>
        <taxon>Victivallaceae</taxon>
        <taxon>Victivallis</taxon>
    </lineage>
</organism>
<accession>A0A844G3L2</accession>
<dbReference type="EMBL" id="VUNS01000012">
    <property type="protein sequence ID" value="MST97743.1"/>
    <property type="molecule type" value="Genomic_DNA"/>
</dbReference>
<dbReference type="InterPro" id="IPR010998">
    <property type="entry name" value="Integrase_recombinase_N"/>
</dbReference>
<dbReference type="GO" id="GO:0006310">
    <property type="term" value="P:DNA recombination"/>
    <property type="evidence" value="ECO:0007669"/>
    <property type="project" value="UniProtKB-KW"/>
</dbReference>
<dbReference type="PANTHER" id="PTHR30349:SF41">
    <property type="entry name" value="INTEGRASE_RECOMBINASE PROTEIN MJ0367-RELATED"/>
    <property type="match status" value="1"/>
</dbReference>
<comment type="similarity">
    <text evidence="1">Belongs to the 'phage' integrase family.</text>
</comment>
<comment type="caution">
    <text evidence="5">The sequence shown here is derived from an EMBL/GenBank/DDBJ whole genome shotgun (WGS) entry which is preliminary data.</text>
</comment>
<evidence type="ECO:0000256" key="2">
    <source>
        <dbReference type="ARBA" id="ARBA00023125"/>
    </source>
</evidence>
<keyword evidence="6" id="KW-1185">Reference proteome</keyword>
<keyword evidence="3" id="KW-0233">DNA recombination</keyword>
<evidence type="ECO:0000259" key="4">
    <source>
        <dbReference type="PROSITE" id="PS51898"/>
    </source>
</evidence>
<evidence type="ECO:0000256" key="1">
    <source>
        <dbReference type="ARBA" id="ARBA00008857"/>
    </source>
</evidence>
<dbReference type="Gene3D" id="1.10.150.130">
    <property type="match status" value="1"/>
</dbReference>
<dbReference type="InterPro" id="IPR011010">
    <property type="entry name" value="DNA_brk_join_enz"/>
</dbReference>
<name>A0A844G3L2_9BACT</name>
<dbReference type="Proteomes" id="UP000435649">
    <property type="component" value="Unassembled WGS sequence"/>
</dbReference>
<dbReference type="InterPro" id="IPR013762">
    <property type="entry name" value="Integrase-like_cat_sf"/>
</dbReference>
<sequence length="445" mass="50658">MNAGSRIKNRMQKLRGTLRRKNAKGSFYYRLTVANGVRKEFALKTTDELEALQRAEELDSIWAAPTMDVAAAQINAMKGFSRQAQMLPLSEGWAKYEIHPERATPHTVSEQLSYKTTYEDFVAFVTTPGKHHTVITSVAELNSKVAEEYASFLKSQAQAVDTHNRKIKRLRKIFDCLKDYYSGENPFRSKTLLRNAREEQATIVRRQAFSKEQEQQLREVLADDQYHVMNKPEIRVIYYIGMFTGQRLKDCVLLQWQNVDMERRRIWVKQFKTGKEVTIPMAAELHAVLKEAQAWKEGQYVCPKSAARYNKVDRNGKSVGVNLINIDVLRVIRWIGLEPSVAVPGRSKKMTVYGFHSLRHAFASFCAEAGVPKAVLLSILGTDSEIADKYYTHVGDAAQQQAIDAVSGTMNGKSDRDKINEALAVLKNNFDITPEYREKLIQILS</sequence>
<evidence type="ECO:0000256" key="3">
    <source>
        <dbReference type="ARBA" id="ARBA00023172"/>
    </source>
</evidence>
<protein>
    <submittedName>
        <fullName evidence="5">Tyrosine-type recombinase/integrase</fullName>
    </submittedName>
</protein>
<evidence type="ECO:0000313" key="5">
    <source>
        <dbReference type="EMBL" id="MST97743.1"/>
    </source>
</evidence>
<reference evidence="5 6" key="1">
    <citation type="submission" date="2019-08" db="EMBL/GenBank/DDBJ databases">
        <title>In-depth cultivation of the pig gut microbiome towards novel bacterial diversity and tailored functional studies.</title>
        <authorList>
            <person name="Wylensek D."/>
            <person name="Hitch T.C.A."/>
            <person name="Clavel T."/>
        </authorList>
    </citation>
    <scope>NUCLEOTIDE SEQUENCE [LARGE SCALE GENOMIC DNA]</scope>
    <source>
        <strain evidence="5 6">BBE-744-WT-12</strain>
    </source>
</reference>
<dbReference type="Pfam" id="PF00589">
    <property type="entry name" value="Phage_integrase"/>
    <property type="match status" value="1"/>
</dbReference>
<feature type="domain" description="Tyr recombinase" evidence="4">
    <location>
        <begin position="204"/>
        <end position="405"/>
    </location>
</feature>
<evidence type="ECO:0000313" key="6">
    <source>
        <dbReference type="Proteomes" id="UP000435649"/>
    </source>
</evidence>
<dbReference type="AlphaFoldDB" id="A0A844G3L2"/>
<dbReference type="PROSITE" id="PS51898">
    <property type="entry name" value="TYR_RECOMBINASE"/>
    <property type="match status" value="1"/>
</dbReference>
<dbReference type="InterPro" id="IPR002104">
    <property type="entry name" value="Integrase_catalytic"/>
</dbReference>
<dbReference type="SUPFAM" id="SSF56349">
    <property type="entry name" value="DNA breaking-rejoining enzymes"/>
    <property type="match status" value="1"/>
</dbReference>